<comment type="subcellular location">
    <subcellularLocation>
        <location evidence="1">Nucleus</location>
    </subcellularLocation>
</comment>
<dbReference type="STRING" id="15368.A0A0Q3ELB8"/>
<dbReference type="EnsemblPlants" id="KQJ87156">
    <property type="protein sequence ID" value="KQJ87156"/>
    <property type="gene ID" value="BRADI_4g09478v3"/>
</dbReference>
<accession>A0A0Q3ELB8</accession>
<dbReference type="AlphaFoldDB" id="A0A0Q3ELB8"/>
<protein>
    <recommendedName>
        <fullName evidence="1">Protein FAR1-RELATED SEQUENCE</fullName>
    </recommendedName>
</protein>
<name>A0A0Q3ELB8_BRADI</name>
<organism evidence="3">
    <name type="scientific">Brachypodium distachyon</name>
    <name type="common">Purple false brome</name>
    <name type="synonym">Trachynia distachya</name>
    <dbReference type="NCBI Taxonomy" id="15368"/>
    <lineage>
        <taxon>Eukaryota</taxon>
        <taxon>Viridiplantae</taxon>
        <taxon>Streptophyta</taxon>
        <taxon>Embryophyta</taxon>
        <taxon>Tracheophyta</taxon>
        <taxon>Spermatophyta</taxon>
        <taxon>Magnoliopsida</taxon>
        <taxon>Liliopsida</taxon>
        <taxon>Poales</taxon>
        <taxon>Poaceae</taxon>
        <taxon>BOP clade</taxon>
        <taxon>Pooideae</taxon>
        <taxon>Stipodae</taxon>
        <taxon>Brachypodieae</taxon>
        <taxon>Brachypodium</taxon>
    </lineage>
</organism>
<dbReference type="GO" id="GO:0006355">
    <property type="term" value="P:regulation of DNA-templated transcription"/>
    <property type="evidence" value="ECO:0007669"/>
    <property type="project" value="UniProtKB-UniRule"/>
</dbReference>
<evidence type="ECO:0000256" key="1">
    <source>
        <dbReference type="RuleBase" id="RU367018"/>
    </source>
</evidence>
<dbReference type="PANTHER" id="PTHR31669">
    <property type="entry name" value="PROTEIN FAR1-RELATED SEQUENCE 10-RELATED"/>
    <property type="match status" value="1"/>
</dbReference>
<comment type="similarity">
    <text evidence="1">Belongs to the FHY3/FAR1 family.</text>
</comment>
<evidence type="ECO:0000259" key="2">
    <source>
        <dbReference type="Pfam" id="PF10551"/>
    </source>
</evidence>
<keyword evidence="5" id="KW-1185">Reference proteome</keyword>
<reference evidence="3" key="2">
    <citation type="submission" date="2017-06" db="EMBL/GenBank/DDBJ databases">
        <title>WGS assembly of Brachypodium distachyon.</title>
        <authorList>
            <consortium name="The International Brachypodium Initiative"/>
            <person name="Lucas S."/>
            <person name="Harmon-Smith M."/>
            <person name="Lail K."/>
            <person name="Tice H."/>
            <person name="Grimwood J."/>
            <person name="Bruce D."/>
            <person name="Barry K."/>
            <person name="Shu S."/>
            <person name="Lindquist E."/>
            <person name="Wang M."/>
            <person name="Pitluck S."/>
            <person name="Vogel J.P."/>
            <person name="Garvin D.F."/>
            <person name="Mockler T.C."/>
            <person name="Schmutz J."/>
            <person name="Rokhsar D."/>
            <person name="Bevan M.W."/>
        </authorList>
    </citation>
    <scope>NUCLEOTIDE SEQUENCE</scope>
    <source>
        <strain evidence="3">Bd21</strain>
    </source>
</reference>
<dbReference type="OrthoDB" id="1894539at2759"/>
<gene>
    <name evidence="4" type="primary">LOC112268560</name>
    <name evidence="3" type="ORF">BRADI_4g09478v3</name>
</gene>
<keyword evidence="1" id="KW-0862">Zinc</keyword>
<sequence>MQVSAVRRKRKNTSELCSNISPCFKSAFEICVENAAKREGRYIFFPHVGTVFETTEEAYELYNNFFSWEVGFGIRYSKSRRNVSGYQNSQDIVCQRAGAHGKENSTTCRNGCKSMIRLLRTVEHGWTNLYNMPFGLFVGVNEHFQSTIFGGVLLRDEKIQSFEWAFSTFVDIMNGKRPDTMLTDQCQAMEAAIKYSLPSTRHRWCKWHVLRVAKEKIGHVYSKQSGFKKEFHDLVINETCPSIFESRSNEIIGKYRLGSNSYLKRIYDRREMWAKPYFMWTFCAGSTQRSERANHLLKRYIPRSSPMHIFVRQYNNMLDSRLADEQEQLHACKQKRRMLKHGVPLEVHAAVVYTKAMYDRFSDDLFKSGAYMVSEMDAGLLYKVKMMPSFAYSSYDLVEHTVRIAGDSRSIWCDCGVYEHVGMLCSHSLKER</sequence>
<keyword evidence="1" id="KW-0479">Metal-binding</keyword>
<evidence type="ECO:0000313" key="5">
    <source>
        <dbReference type="Proteomes" id="UP000008810"/>
    </source>
</evidence>
<proteinExistence type="inferred from homology"/>
<dbReference type="Proteomes" id="UP000008810">
    <property type="component" value="Chromosome 4"/>
</dbReference>
<dbReference type="GO" id="GO:0005634">
    <property type="term" value="C:nucleus"/>
    <property type="evidence" value="ECO:0007669"/>
    <property type="project" value="UniProtKB-SubCell"/>
</dbReference>
<dbReference type="RefSeq" id="XP_024310903.1">
    <property type="nucleotide sequence ID" value="XM_024455135.1"/>
</dbReference>
<dbReference type="GO" id="GO:0008270">
    <property type="term" value="F:zinc ion binding"/>
    <property type="evidence" value="ECO:0007669"/>
    <property type="project" value="UniProtKB-UniRule"/>
</dbReference>
<keyword evidence="1" id="KW-0863">Zinc-finger</keyword>
<reference evidence="4" key="3">
    <citation type="submission" date="2018-08" db="UniProtKB">
        <authorList>
            <consortium name="EnsemblPlants"/>
        </authorList>
    </citation>
    <scope>IDENTIFICATION</scope>
    <source>
        <strain evidence="4">cv. Bd21</strain>
    </source>
</reference>
<dbReference type="InterPro" id="IPR018289">
    <property type="entry name" value="MULE_transposase_dom"/>
</dbReference>
<reference evidence="3 4" key="1">
    <citation type="journal article" date="2010" name="Nature">
        <title>Genome sequencing and analysis of the model grass Brachypodium distachyon.</title>
        <authorList>
            <consortium name="International Brachypodium Initiative"/>
        </authorList>
    </citation>
    <scope>NUCLEOTIDE SEQUENCE [LARGE SCALE GENOMIC DNA]</scope>
    <source>
        <strain evidence="3">Bd21</strain>
        <strain evidence="4">cv. Bd21</strain>
    </source>
</reference>
<keyword evidence="1" id="KW-0539">Nucleus</keyword>
<dbReference type="Pfam" id="PF10551">
    <property type="entry name" value="MULE"/>
    <property type="match status" value="1"/>
</dbReference>
<dbReference type="GeneID" id="112268560"/>
<feature type="domain" description="MULE transposase" evidence="2">
    <location>
        <begin position="127"/>
        <end position="210"/>
    </location>
</feature>
<comment type="function">
    <text evidence="1">Putative transcription activator involved in regulating light control of development.</text>
</comment>
<evidence type="ECO:0000313" key="3">
    <source>
        <dbReference type="EMBL" id="KQJ87156.2"/>
    </source>
</evidence>
<dbReference type="Gramene" id="KQJ87156">
    <property type="protein sequence ID" value="KQJ87156"/>
    <property type="gene ID" value="BRADI_4g09478v3"/>
</dbReference>
<dbReference type="InterPro" id="IPR031052">
    <property type="entry name" value="FHY3/FAR1"/>
</dbReference>
<dbReference type="EMBL" id="CM000883">
    <property type="protein sequence ID" value="KQJ87156.2"/>
    <property type="molecule type" value="Genomic_DNA"/>
</dbReference>
<evidence type="ECO:0000313" key="4">
    <source>
        <dbReference type="EnsemblPlants" id="KQJ87156"/>
    </source>
</evidence>
<dbReference type="PANTHER" id="PTHR31669:SF168">
    <property type="entry name" value="PROTEIN FAR1-RELATED SEQUENCE"/>
    <property type="match status" value="1"/>
</dbReference>